<feature type="region of interest" description="Disordered" evidence="6">
    <location>
        <begin position="349"/>
        <end position="399"/>
    </location>
</feature>
<evidence type="ECO:0000256" key="3">
    <source>
        <dbReference type="ARBA" id="ARBA00023125"/>
    </source>
</evidence>
<dbReference type="EMBL" id="BLXT01000469">
    <property type="protein sequence ID" value="GFN77315.1"/>
    <property type="molecule type" value="Genomic_DNA"/>
</dbReference>
<dbReference type="GO" id="GO:0000127">
    <property type="term" value="C:transcription factor TFIIIC complex"/>
    <property type="evidence" value="ECO:0007669"/>
    <property type="project" value="InterPro"/>
</dbReference>
<name>A0AAV3XLS7_9GAST</name>
<feature type="compositionally biased region" description="Basic residues" evidence="6">
    <location>
        <begin position="1079"/>
        <end position="1099"/>
    </location>
</feature>
<dbReference type="GO" id="GO:0003677">
    <property type="term" value="F:DNA binding"/>
    <property type="evidence" value="ECO:0007669"/>
    <property type="project" value="UniProtKB-KW"/>
</dbReference>
<evidence type="ECO:0000259" key="7">
    <source>
        <dbReference type="Pfam" id="PF04182"/>
    </source>
</evidence>
<keyword evidence="10" id="KW-1185">Reference proteome</keyword>
<evidence type="ECO:0000313" key="10">
    <source>
        <dbReference type="Proteomes" id="UP000735302"/>
    </source>
</evidence>
<dbReference type="Proteomes" id="UP000735302">
    <property type="component" value="Unassembled WGS sequence"/>
</dbReference>
<evidence type="ECO:0000259" key="8">
    <source>
        <dbReference type="Pfam" id="PF23704"/>
    </source>
</evidence>
<dbReference type="Pfam" id="PF04182">
    <property type="entry name" value="B-block_TFIIIC"/>
    <property type="match status" value="1"/>
</dbReference>
<dbReference type="PANTHER" id="PTHR15180:SF1">
    <property type="entry name" value="GENERAL TRANSCRIPTION FACTOR 3C POLYPEPTIDE 1"/>
    <property type="match status" value="1"/>
</dbReference>
<feature type="non-terminal residue" evidence="9">
    <location>
        <position position="1217"/>
    </location>
</feature>
<evidence type="ECO:0000256" key="1">
    <source>
        <dbReference type="ARBA" id="ARBA00004123"/>
    </source>
</evidence>
<evidence type="ECO:0000256" key="5">
    <source>
        <dbReference type="ARBA" id="ARBA00023242"/>
    </source>
</evidence>
<keyword evidence="2" id="KW-0597">Phosphoprotein</keyword>
<keyword evidence="3" id="KW-0238">DNA-binding</keyword>
<sequence length="1217" mass="138235">MDFSAIIDEIALEGLEGITTEALWKRLEDRPGFVDGPLDDDLKDYIWKLLTTHRELQFFALPEPRPELIIFKYNSCIKTGHVKCALPSEIPLDIYSRTVVDKNGVMGCCDHFKTRKNVTEDIRGTVQDVKVTLQDAVKRWGQALVIVASQRCRNMILQNSGESLCTAELYSLLELIGRARYDGEVTFCLSRRGLCNPQCKDFSLPGNTHTRMNVLGSLGLITKQEFIMTYHEPDKVNNVRLVHLKQFYTPTNANHRGTLRSFSGYLSKFPNKTALFYDVLRDLEFTPESYYRAKKHIGSYFSIRNWSRKAYFQGDANADRKNAENERFFLGSVSEQKVKTISLRKVYQEDDQVGGEDDDDDDDDDEETLEDSKLEEASGKDEDGCDLDGSEINPGYPSVDDSLLGQVASMIYQSGSRGVTASTVKKRFCLTRNNMKYIQQELAKSTLIGTIQKCEGTVRVSAWVRHDIEEKLRTQTKDESEAVNEKTEKATISVLGEEVLQEESKIDEEEVAALDARLKEINVTCTIDRVENKTATPDNDDPRKRERKMFILNHLAAKKIITSSAQIYQVVIAKEMEKKLEAVEMCFIRRMMRISWTEKKSSELDLLNAEQKKGIKERLCRKSLKRILNGLYSEGRIEFLNVELEGKTCPQMIILPGAGLNNVNTKRAVVELANAKLKFKETDSYSKQTGSTKPQMTRQGENFTRYSSVASMGLISVYKILTAGLDFPDKKMTETFPKSTMCNISKMERTESLHEYLHYMLYGYKGCKDSEPEKKDSLKDIEEPIPVYLDVEDWRRYLPPLHLHNASALKKAEAGPGTCMTGDIMLHMPLGKVLNILNRSSELAAALGHFMEDPQLEKVPMCLLPKDVLLCLLGRKRFLARIQEDLNMLCQLGLLSYGPRQRCTNLEFNSIHLHKRAVLIDTRSSLPSNLMTKCPEGRSFPVLRYNLDTAEDLAQYWIDLQIISLNTKLGRRKCTDIPGTQGDVVPLLDATKPKAFGTIQEQIESIWLPGDRRGAAGMDSYLMMHLARNWRKGLPHLNTSTRLKHELVPDVEVVKEESGGNKRKMPEGQEPPTKIKNVHMKKRRQMAKTSKATRWRKRASCAPQIEKPKKNANEKSNYSESSDAKDQQARKVMSRLRSSFTALENGHLMLCQLAACILHLRGPGFKGSLVRDILQEYRPESCDKTAHAVKGRLLRLQGDQNFNLHLATYLAQAKSDK</sequence>
<evidence type="ECO:0000313" key="9">
    <source>
        <dbReference type="EMBL" id="GFN77315.1"/>
    </source>
</evidence>
<comment type="caution">
    <text evidence="9">The sequence shown here is derived from an EMBL/GenBank/DDBJ whole genome shotgun (WGS) entry which is preliminary data.</text>
</comment>
<feature type="compositionally biased region" description="Acidic residues" evidence="6">
    <location>
        <begin position="349"/>
        <end position="369"/>
    </location>
</feature>
<accession>A0AAV3XLS7</accession>
<feature type="region of interest" description="Disordered" evidence="6">
    <location>
        <begin position="1079"/>
        <end position="1130"/>
    </location>
</feature>
<dbReference type="Pfam" id="PF23704">
    <property type="entry name" value="WHD_GTF3C1_N"/>
    <property type="match status" value="1"/>
</dbReference>
<organism evidence="9 10">
    <name type="scientific">Plakobranchus ocellatus</name>
    <dbReference type="NCBI Taxonomy" id="259542"/>
    <lineage>
        <taxon>Eukaryota</taxon>
        <taxon>Metazoa</taxon>
        <taxon>Spiralia</taxon>
        <taxon>Lophotrochozoa</taxon>
        <taxon>Mollusca</taxon>
        <taxon>Gastropoda</taxon>
        <taxon>Heterobranchia</taxon>
        <taxon>Euthyneura</taxon>
        <taxon>Panpulmonata</taxon>
        <taxon>Sacoglossa</taxon>
        <taxon>Placobranchoidea</taxon>
        <taxon>Plakobranchidae</taxon>
        <taxon>Plakobranchus</taxon>
    </lineage>
</organism>
<feature type="domain" description="B-block binding subunit of TFIIIC" evidence="7">
    <location>
        <begin position="170"/>
        <end position="249"/>
    </location>
</feature>
<evidence type="ECO:0000256" key="2">
    <source>
        <dbReference type="ARBA" id="ARBA00022553"/>
    </source>
</evidence>
<dbReference type="GO" id="GO:0006384">
    <property type="term" value="P:transcription initiation at RNA polymerase III promoter"/>
    <property type="evidence" value="ECO:0007669"/>
    <property type="project" value="InterPro"/>
</dbReference>
<comment type="subcellular location">
    <subcellularLocation>
        <location evidence="1">Nucleus</location>
    </subcellularLocation>
</comment>
<keyword evidence="5" id="KW-0539">Nucleus</keyword>
<dbReference type="PANTHER" id="PTHR15180">
    <property type="entry name" value="GENERAL TRANSCRIPTION FACTOR 3C POLYPEPTIDE 1"/>
    <property type="match status" value="1"/>
</dbReference>
<reference evidence="9 10" key="1">
    <citation type="journal article" date="2021" name="Elife">
        <title>Chloroplast acquisition without the gene transfer in kleptoplastic sea slugs, Plakobranchus ocellatus.</title>
        <authorList>
            <person name="Maeda T."/>
            <person name="Takahashi S."/>
            <person name="Yoshida T."/>
            <person name="Shimamura S."/>
            <person name="Takaki Y."/>
            <person name="Nagai Y."/>
            <person name="Toyoda A."/>
            <person name="Suzuki Y."/>
            <person name="Arimoto A."/>
            <person name="Ishii H."/>
            <person name="Satoh N."/>
            <person name="Nishiyama T."/>
            <person name="Hasebe M."/>
            <person name="Maruyama T."/>
            <person name="Minagawa J."/>
            <person name="Obokata J."/>
            <person name="Shigenobu S."/>
        </authorList>
    </citation>
    <scope>NUCLEOTIDE SEQUENCE [LARGE SCALE GENOMIC DNA]</scope>
</reference>
<feature type="domain" description="General transcription factor 3C polypeptide 1 winged-helix" evidence="8">
    <location>
        <begin position="4"/>
        <end position="60"/>
    </location>
</feature>
<dbReference type="GO" id="GO:0005634">
    <property type="term" value="C:nucleus"/>
    <property type="evidence" value="ECO:0007669"/>
    <property type="project" value="UniProtKB-SubCell"/>
</dbReference>
<evidence type="ECO:0000256" key="6">
    <source>
        <dbReference type="SAM" id="MobiDB-lite"/>
    </source>
</evidence>
<evidence type="ECO:0000256" key="4">
    <source>
        <dbReference type="ARBA" id="ARBA00023163"/>
    </source>
</evidence>
<protein>
    <submittedName>
        <fullName evidence="9">General transcription factor 3c polypeptide</fullName>
    </submittedName>
</protein>
<dbReference type="InterPro" id="IPR044210">
    <property type="entry name" value="Tfc3-like"/>
</dbReference>
<dbReference type="AlphaFoldDB" id="A0AAV3XLS7"/>
<gene>
    <name evidence="9" type="ORF">PoB_000382100</name>
</gene>
<proteinExistence type="predicted"/>
<dbReference type="InterPro" id="IPR007309">
    <property type="entry name" value="TFIIIC_Bblock-bd"/>
</dbReference>
<feature type="compositionally biased region" description="Basic and acidic residues" evidence="6">
    <location>
        <begin position="370"/>
        <end position="382"/>
    </location>
</feature>
<keyword evidence="4" id="KW-0804">Transcription</keyword>
<dbReference type="GO" id="GO:0042791">
    <property type="term" value="P:5S class rRNA transcription by RNA polymerase III"/>
    <property type="evidence" value="ECO:0007669"/>
    <property type="project" value="TreeGrafter"/>
</dbReference>
<dbReference type="InterPro" id="IPR056428">
    <property type="entry name" value="WH_GTF3C1"/>
</dbReference>